<feature type="compositionally biased region" description="Polar residues" evidence="3">
    <location>
        <begin position="824"/>
        <end position="834"/>
    </location>
</feature>
<evidence type="ECO:0000256" key="2">
    <source>
        <dbReference type="PROSITE-ProRule" id="PRU00117"/>
    </source>
</evidence>
<feature type="compositionally biased region" description="Polar residues" evidence="3">
    <location>
        <begin position="804"/>
        <end position="817"/>
    </location>
</feature>
<feature type="compositionally biased region" description="Polar residues" evidence="3">
    <location>
        <begin position="123"/>
        <end position="137"/>
    </location>
</feature>
<feature type="compositionally biased region" description="Low complexity" evidence="3">
    <location>
        <begin position="673"/>
        <end position="690"/>
    </location>
</feature>
<dbReference type="InterPro" id="IPR004087">
    <property type="entry name" value="KH_dom"/>
</dbReference>
<feature type="compositionally biased region" description="Low complexity" evidence="3">
    <location>
        <begin position="558"/>
        <end position="572"/>
    </location>
</feature>
<proteinExistence type="predicted"/>
<evidence type="ECO:0000259" key="4">
    <source>
        <dbReference type="SMART" id="SM00322"/>
    </source>
</evidence>
<dbReference type="AlphaFoldDB" id="A0A7J6DQC6"/>
<keyword evidence="1" id="KW-0677">Repeat</keyword>
<dbReference type="Proteomes" id="UP000583929">
    <property type="component" value="Unassembled WGS sequence"/>
</dbReference>
<organism evidence="5 6">
    <name type="scientific">Cannabis sativa</name>
    <name type="common">Hemp</name>
    <name type="synonym">Marijuana</name>
    <dbReference type="NCBI Taxonomy" id="3483"/>
    <lineage>
        <taxon>Eukaryota</taxon>
        <taxon>Viridiplantae</taxon>
        <taxon>Streptophyta</taxon>
        <taxon>Embryophyta</taxon>
        <taxon>Tracheophyta</taxon>
        <taxon>Spermatophyta</taxon>
        <taxon>Magnoliopsida</taxon>
        <taxon>eudicotyledons</taxon>
        <taxon>Gunneridae</taxon>
        <taxon>Pentapetalae</taxon>
        <taxon>rosids</taxon>
        <taxon>fabids</taxon>
        <taxon>Rosales</taxon>
        <taxon>Cannabaceae</taxon>
        <taxon>Cannabis</taxon>
    </lineage>
</organism>
<feature type="compositionally biased region" description="Polar residues" evidence="3">
    <location>
        <begin position="735"/>
        <end position="748"/>
    </location>
</feature>
<dbReference type="CDD" id="cd00105">
    <property type="entry name" value="KH-I"/>
    <property type="match status" value="1"/>
</dbReference>
<feature type="compositionally biased region" description="Basic and acidic residues" evidence="3">
    <location>
        <begin position="77"/>
        <end position="91"/>
    </location>
</feature>
<feature type="region of interest" description="Disordered" evidence="3">
    <location>
        <begin position="1"/>
        <end position="188"/>
    </location>
</feature>
<reference evidence="5 6" key="1">
    <citation type="journal article" date="2020" name="bioRxiv">
        <title>Sequence and annotation of 42 cannabis genomes reveals extensive copy number variation in cannabinoid synthesis and pathogen resistance genes.</title>
        <authorList>
            <person name="Mckernan K.J."/>
            <person name="Helbert Y."/>
            <person name="Kane L.T."/>
            <person name="Ebling H."/>
            <person name="Zhang L."/>
            <person name="Liu B."/>
            <person name="Eaton Z."/>
            <person name="Mclaughlin S."/>
            <person name="Kingan S."/>
            <person name="Baybayan P."/>
            <person name="Concepcion G."/>
            <person name="Jordan M."/>
            <person name="Riva A."/>
            <person name="Barbazuk W."/>
            <person name="Harkins T."/>
        </authorList>
    </citation>
    <scope>NUCLEOTIDE SEQUENCE [LARGE SCALE GENOMIC DNA]</scope>
    <source>
        <strain evidence="6">cv. Jamaican Lion 4</strain>
        <tissue evidence="5">Leaf</tissue>
    </source>
</reference>
<feature type="compositionally biased region" description="Low complexity" evidence="3">
    <location>
        <begin position="475"/>
        <end position="489"/>
    </location>
</feature>
<protein>
    <recommendedName>
        <fullName evidence="4">K Homology domain-containing protein</fullName>
    </recommendedName>
</protein>
<keyword evidence="2" id="KW-0694">RNA-binding</keyword>
<evidence type="ECO:0000313" key="6">
    <source>
        <dbReference type="Proteomes" id="UP000583929"/>
    </source>
</evidence>
<feature type="compositionally biased region" description="Basic and acidic residues" evidence="3">
    <location>
        <begin position="58"/>
        <end position="70"/>
    </location>
</feature>
<feature type="compositionally biased region" description="Polar residues" evidence="3">
    <location>
        <begin position="573"/>
        <end position="582"/>
    </location>
</feature>
<feature type="domain" description="K Homology" evidence="4">
    <location>
        <begin position="179"/>
        <end position="281"/>
    </location>
</feature>
<evidence type="ECO:0000256" key="1">
    <source>
        <dbReference type="ARBA" id="ARBA00022737"/>
    </source>
</evidence>
<dbReference type="Pfam" id="PF00013">
    <property type="entry name" value="KH_1"/>
    <property type="match status" value="2"/>
</dbReference>
<feature type="compositionally biased region" description="Polar residues" evidence="3">
    <location>
        <begin position="650"/>
        <end position="662"/>
    </location>
</feature>
<dbReference type="PROSITE" id="PS50084">
    <property type="entry name" value="KH_TYPE_1"/>
    <property type="match status" value="2"/>
</dbReference>
<feature type="compositionally biased region" description="Basic and acidic residues" evidence="3">
    <location>
        <begin position="109"/>
        <end position="122"/>
    </location>
</feature>
<keyword evidence="6" id="KW-1185">Reference proteome</keyword>
<feature type="compositionally biased region" description="Polar residues" evidence="3">
    <location>
        <begin position="165"/>
        <end position="179"/>
    </location>
</feature>
<dbReference type="SMART" id="SM00322">
    <property type="entry name" value="KH"/>
    <property type="match status" value="2"/>
</dbReference>
<gene>
    <name evidence="5" type="ORF">G4B88_005552</name>
</gene>
<dbReference type="EMBL" id="JAATIQ010000722">
    <property type="protein sequence ID" value="KAF4348176.1"/>
    <property type="molecule type" value="Genomic_DNA"/>
</dbReference>
<dbReference type="Gene3D" id="3.30.1370.10">
    <property type="entry name" value="K Homology domain, type 1"/>
    <property type="match status" value="2"/>
</dbReference>
<feature type="domain" description="K Homology" evidence="4">
    <location>
        <begin position="304"/>
        <end position="378"/>
    </location>
</feature>
<accession>A0A7J6DQC6</accession>
<comment type="caution">
    <text evidence="5">The sequence shown here is derived from an EMBL/GenBank/DDBJ whole genome shotgun (WGS) entry which is preliminary data.</text>
</comment>
<feature type="compositionally biased region" description="Polar residues" evidence="3">
    <location>
        <begin position="462"/>
        <end position="474"/>
    </location>
</feature>
<feature type="compositionally biased region" description="Low complexity" evidence="3">
    <location>
        <begin position="604"/>
        <end position="628"/>
    </location>
</feature>
<feature type="region of interest" description="Disordered" evidence="3">
    <location>
        <begin position="734"/>
        <end position="834"/>
    </location>
</feature>
<feature type="compositionally biased region" description="Low complexity" evidence="3">
    <location>
        <begin position="782"/>
        <end position="797"/>
    </location>
</feature>
<dbReference type="PANTHER" id="PTHR10288">
    <property type="entry name" value="KH DOMAIN CONTAINING RNA BINDING PROTEIN"/>
    <property type="match status" value="1"/>
</dbReference>
<dbReference type="InterPro" id="IPR004088">
    <property type="entry name" value="KH_dom_type_1"/>
</dbReference>
<feature type="region of interest" description="Disordered" evidence="3">
    <location>
        <begin position="413"/>
        <end position="722"/>
    </location>
</feature>
<name>A0A7J6DQC6_CANSA</name>
<feature type="compositionally biased region" description="Polar residues" evidence="3">
    <location>
        <begin position="426"/>
        <end position="436"/>
    </location>
</feature>
<feature type="compositionally biased region" description="Pro residues" evidence="3">
    <location>
        <begin position="629"/>
        <end position="641"/>
    </location>
</feature>
<feature type="compositionally biased region" description="Polar residues" evidence="3">
    <location>
        <begin position="700"/>
        <end position="722"/>
    </location>
</feature>
<dbReference type="InterPro" id="IPR036612">
    <property type="entry name" value="KH_dom_type_1_sf"/>
</dbReference>
<evidence type="ECO:0000256" key="3">
    <source>
        <dbReference type="SAM" id="MobiDB-lite"/>
    </source>
</evidence>
<evidence type="ECO:0000313" key="5">
    <source>
        <dbReference type="EMBL" id="KAF4348176.1"/>
    </source>
</evidence>
<dbReference type="SUPFAM" id="SSF54791">
    <property type="entry name" value="Eukaryotic type KH-domain (KH-domain type I)"/>
    <property type="match status" value="2"/>
</dbReference>
<dbReference type="GO" id="GO:0003723">
    <property type="term" value="F:RNA binding"/>
    <property type="evidence" value="ECO:0007669"/>
    <property type="project" value="UniProtKB-UniRule"/>
</dbReference>
<sequence>MAEEEVAAASVSPASLDHKRKLEELEPEAPEQAELNSDEQANSNAEHDAPDGEASEETELKRPRLDDKPDVSVSENGHLEEKVDEPVKDIEEVSALEGGLEETQPQSEEGTRNETDKQHPSTDSHQLSGQNANGAQETSKDETEAPSSEDQQQQEGEEASAEPHQLTSVDEQQLSSDNETITRRMEVPNNKWFEQPPYNTLLHELVSQSERECYNSASSLVGVLIGKAGDTIRYLQYNSGAKIQITRDADADPYAATRPVEVIGTLDNINKAEKLINAVIAEADAGGSPSLVARGLANSQAASAPEQIQIQVPNEKVGLIIGRGGETIKGLQTRSGARIQLIPQHLPEGDESKERTVRVTGDKRQIEIAREMIKDVMNQVAVAHFNSMLLKWAIAFSMGPALLSWCSNRQPLFSGPLKKGKDRSTVRPSSLSSGFNQQGYRPRGPPGPQWGPRGHMAHPSSFDYQQRGPYSSHNPQYPTQYGGYPQQMGPRGGFNSGWEQRPPPGLQGHGHNGGYDYYSGQKGHLSDSAHTASISLHAPGPSPNAAIGPPLSQANYNYGQPQGPDYGQQAPYSQSAHSQQNYGHGYDDHAPAQHPYGSSQPLYPQSGAPAGYGQQQQYGKPSYGVQSQGPPPQSYGPPRPSQPGDVPFQGTASAQSYGQSVPPQQPYPYASSGQAYPAYGSAPPAAADGYSQPPPASASGYPQQGGQLAASYGQSGSQQTGYAQVAPTAAYGQYPSAQQGYPEQSAPNSAGYGYQGHQDPGYGTAAPASTYGTPNAQGGYGAQPAQAQQAYDQSVQQSGAYGVQPSTSVTYGKTVSPQPGYAQYDSTQMYAAPH</sequence>